<organism evidence="7">
    <name type="scientific">Haptolina ericina</name>
    <dbReference type="NCBI Taxonomy" id="156174"/>
    <lineage>
        <taxon>Eukaryota</taxon>
        <taxon>Haptista</taxon>
        <taxon>Haptophyta</taxon>
        <taxon>Prymnesiophyceae</taxon>
        <taxon>Prymnesiales</taxon>
        <taxon>Prymnesiaceae</taxon>
        <taxon>Haptolina</taxon>
    </lineage>
</organism>
<name>A0A7S3F813_9EUKA</name>
<dbReference type="GO" id="GO:0043527">
    <property type="term" value="C:tRNA methyltransferase complex"/>
    <property type="evidence" value="ECO:0007669"/>
    <property type="project" value="TreeGrafter"/>
</dbReference>
<evidence type="ECO:0000256" key="5">
    <source>
        <dbReference type="ARBA" id="ARBA00022691"/>
    </source>
</evidence>
<accession>A0A7S3F813</accession>
<keyword evidence="4" id="KW-0808">Transferase</keyword>
<keyword evidence="6" id="KW-0819">tRNA processing</keyword>
<dbReference type="EC" id="2.1.1.33" evidence="2"/>
<keyword evidence="5" id="KW-0949">S-adenosyl-L-methionine</keyword>
<dbReference type="Pfam" id="PF02390">
    <property type="entry name" value="Methyltransf_4"/>
    <property type="match status" value="1"/>
</dbReference>
<evidence type="ECO:0000256" key="3">
    <source>
        <dbReference type="ARBA" id="ARBA00022603"/>
    </source>
</evidence>
<dbReference type="AlphaFoldDB" id="A0A7S3F813"/>
<dbReference type="EMBL" id="HBHX01052151">
    <property type="protein sequence ID" value="CAE0131662.1"/>
    <property type="molecule type" value="Transcribed_RNA"/>
</dbReference>
<sequence length="119" mass="13553">MQRAEPHTLHSVSIQFPDPWFKARHKKRRVVQPALVASIARHLPPGGWLFVQTDVLELAEDARDTICAEAGRLLVDERAEPDAWDVPKPVELGGITTERERSCFELGRPVYRRVFTKQG</sequence>
<dbReference type="PANTHER" id="PTHR23417:SF21">
    <property type="entry name" value="TRNA (GUANINE-N(7)-)-METHYLTRANSFERASE"/>
    <property type="match status" value="1"/>
</dbReference>
<dbReference type="PANTHER" id="PTHR23417">
    <property type="entry name" value="3-DEOXY-D-MANNO-OCTULOSONIC-ACID TRANSFERASE/TRNA GUANINE-N 7 - -METHYLTRANSFERASE"/>
    <property type="match status" value="1"/>
</dbReference>
<evidence type="ECO:0000256" key="4">
    <source>
        <dbReference type="ARBA" id="ARBA00022679"/>
    </source>
</evidence>
<dbReference type="InterPro" id="IPR003358">
    <property type="entry name" value="tRNA_(Gua-N-7)_MeTrfase_Trmb"/>
</dbReference>
<evidence type="ECO:0000256" key="6">
    <source>
        <dbReference type="ARBA" id="ARBA00022694"/>
    </source>
</evidence>
<proteinExistence type="predicted"/>
<evidence type="ECO:0000256" key="1">
    <source>
        <dbReference type="ARBA" id="ARBA00000142"/>
    </source>
</evidence>
<evidence type="ECO:0000256" key="2">
    <source>
        <dbReference type="ARBA" id="ARBA00011977"/>
    </source>
</evidence>
<dbReference type="GO" id="GO:0008176">
    <property type="term" value="F:tRNA (guanine(46)-N7)-methyltransferase activity"/>
    <property type="evidence" value="ECO:0007669"/>
    <property type="project" value="UniProtKB-EC"/>
</dbReference>
<gene>
    <name evidence="7" type="ORF">HERI1096_LOCUS28803</name>
</gene>
<protein>
    <recommendedName>
        <fullName evidence="2">tRNA (guanine(46)-N(7))-methyltransferase</fullName>
        <ecNumber evidence="2">2.1.1.33</ecNumber>
    </recommendedName>
</protein>
<keyword evidence="3" id="KW-0489">Methyltransferase</keyword>
<dbReference type="Gene3D" id="3.40.50.150">
    <property type="entry name" value="Vaccinia Virus protein VP39"/>
    <property type="match status" value="1"/>
</dbReference>
<evidence type="ECO:0000313" key="7">
    <source>
        <dbReference type="EMBL" id="CAE0131662.1"/>
    </source>
</evidence>
<dbReference type="InterPro" id="IPR029063">
    <property type="entry name" value="SAM-dependent_MTases_sf"/>
</dbReference>
<dbReference type="PROSITE" id="PS51625">
    <property type="entry name" value="SAM_MT_TRMB"/>
    <property type="match status" value="1"/>
</dbReference>
<reference evidence="7" key="1">
    <citation type="submission" date="2021-01" db="EMBL/GenBank/DDBJ databases">
        <authorList>
            <person name="Corre E."/>
            <person name="Pelletier E."/>
            <person name="Niang G."/>
            <person name="Scheremetjew M."/>
            <person name="Finn R."/>
            <person name="Kale V."/>
            <person name="Holt S."/>
            <person name="Cochrane G."/>
            <person name="Meng A."/>
            <person name="Brown T."/>
            <person name="Cohen L."/>
        </authorList>
    </citation>
    <scope>NUCLEOTIDE SEQUENCE</scope>
    <source>
        <strain evidence="7">CCMP281</strain>
    </source>
</reference>
<dbReference type="SUPFAM" id="SSF53335">
    <property type="entry name" value="S-adenosyl-L-methionine-dependent methyltransferases"/>
    <property type="match status" value="1"/>
</dbReference>
<comment type="catalytic activity">
    <reaction evidence="1">
        <text>guanosine(46) in tRNA + S-adenosyl-L-methionine = N(7)-methylguanosine(46) in tRNA + S-adenosyl-L-homocysteine</text>
        <dbReference type="Rhea" id="RHEA:42708"/>
        <dbReference type="Rhea" id="RHEA-COMP:10188"/>
        <dbReference type="Rhea" id="RHEA-COMP:10189"/>
        <dbReference type="ChEBI" id="CHEBI:57856"/>
        <dbReference type="ChEBI" id="CHEBI:59789"/>
        <dbReference type="ChEBI" id="CHEBI:74269"/>
        <dbReference type="ChEBI" id="CHEBI:74480"/>
        <dbReference type="EC" id="2.1.1.33"/>
    </reaction>
</comment>